<evidence type="ECO:0000313" key="6">
    <source>
        <dbReference type="EMBL" id="RDW24905.1"/>
    </source>
</evidence>
<dbReference type="GO" id="GO:0008080">
    <property type="term" value="F:N-acetyltransferase activity"/>
    <property type="evidence" value="ECO:0007669"/>
    <property type="project" value="TreeGrafter"/>
</dbReference>
<accession>A0A1D8N8L2</accession>
<dbReference type="SUPFAM" id="SSF55729">
    <property type="entry name" value="Acyl-CoA N-acyltransferases (Nat)"/>
    <property type="match status" value="1"/>
</dbReference>
<dbReference type="Gene3D" id="3.40.630.30">
    <property type="match status" value="1"/>
</dbReference>
<dbReference type="AlphaFoldDB" id="A0A1D8N8L2"/>
<keyword evidence="2 6" id="KW-0808">Transferase</keyword>
<dbReference type="VEuPathDB" id="FungiDB:YALI0_B20328g"/>
<gene>
    <name evidence="6" type="ORF">B0I71DRAFT_133498</name>
    <name evidence="5" type="ORF">YALI1_B26639g</name>
</gene>
<dbReference type="InterPro" id="IPR000182">
    <property type="entry name" value="GNAT_dom"/>
</dbReference>
<name>A0A1D8N8L2_YARLL</name>
<dbReference type="EMBL" id="CP017554">
    <property type="protein sequence ID" value="AOW01973.1"/>
    <property type="molecule type" value="Genomic_DNA"/>
</dbReference>
<dbReference type="InterPro" id="IPR051016">
    <property type="entry name" value="Diverse_Substrate_AcTransf"/>
</dbReference>
<dbReference type="VEuPathDB" id="FungiDB:YALI1_B26639g"/>
<dbReference type="GO" id="GO:0005737">
    <property type="term" value="C:cytoplasm"/>
    <property type="evidence" value="ECO:0007669"/>
    <property type="project" value="TreeGrafter"/>
</dbReference>
<evidence type="ECO:0000313" key="5">
    <source>
        <dbReference type="EMBL" id="AOW01973.1"/>
    </source>
</evidence>
<dbReference type="Proteomes" id="UP000182444">
    <property type="component" value="Chromosome 1B"/>
</dbReference>
<dbReference type="GeneID" id="2906694"/>
<evidence type="ECO:0000313" key="7">
    <source>
        <dbReference type="Proteomes" id="UP000182444"/>
    </source>
</evidence>
<sequence length="150" mass="17459">MSVTVRKIEETDKEAWKPLLDGYLTFYKSSWTPEVTEVTFKRFLDDSEPVNCAVAVDESGNLIGYATYINHRNTWTVGDSMYLNDLYVDDKVRNGGVGRKLIEFVYGEADKLGCEKTYWHTQHFNHRAQLLYTKIGEKDDFVKYVRPVKE</sequence>
<dbReference type="FunFam" id="3.40.630.30:FF:000066">
    <property type="entry name" value="Histone acetyltransferase"/>
    <property type="match status" value="1"/>
</dbReference>
<dbReference type="Pfam" id="PF00583">
    <property type="entry name" value="Acetyltransf_1"/>
    <property type="match status" value="1"/>
</dbReference>
<dbReference type="OrthoDB" id="7305308at2759"/>
<protein>
    <submittedName>
        <fullName evidence="6">Acyl-CoA N-acyltransferase</fullName>
    </submittedName>
</protein>
<feature type="domain" description="N-acetyltransferase" evidence="4">
    <location>
        <begin position="3"/>
        <end position="150"/>
    </location>
</feature>
<dbReference type="CDD" id="cd04301">
    <property type="entry name" value="NAT_SF"/>
    <property type="match status" value="1"/>
</dbReference>
<evidence type="ECO:0000313" key="8">
    <source>
        <dbReference type="Proteomes" id="UP000256601"/>
    </source>
</evidence>
<organism evidence="5 7">
    <name type="scientific">Yarrowia lipolytica</name>
    <name type="common">Candida lipolytica</name>
    <dbReference type="NCBI Taxonomy" id="4952"/>
    <lineage>
        <taxon>Eukaryota</taxon>
        <taxon>Fungi</taxon>
        <taxon>Dikarya</taxon>
        <taxon>Ascomycota</taxon>
        <taxon>Saccharomycotina</taxon>
        <taxon>Dipodascomycetes</taxon>
        <taxon>Dipodascales</taxon>
        <taxon>Dipodascales incertae sedis</taxon>
        <taxon>Yarrowia</taxon>
    </lineage>
</organism>
<reference evidence="6 8" key="2">
    <citation type="submission" date="2018-07" db="EMBL/GenBank/DDBJ databases">
        <title>Draft Genome Assemblies for Five Robust Yarrowia lipolytica Strains Exhibiting High Lipid Production and Pentose Sugar Utilization and Sugar Alcohol Secretion from Undetoxified Lignocellulosic Biomass Hydrolysates.</title>
        <authorList>
            <consortium name="DOE Joint Genome Institute"/>
            <person name="Walker C."/>
            <person name="Ryu S."/>
            <person name="Na H."/>
            <person name="Zane M."/>
            <person name="LaButti K."/>
            <person name="Lipzen A."/>
            <person name="Haridas S."/>
            <person name="Barry K."/>
            <person name="Grigoriev I.V."/>
            <person name="Quarterman J."/>
            <person name="Slininger P."/>
            <person name="Dien B."/>
            <person name="Trinh C.T."/>
        </authorList>
    </citation>
    <scope>NUCLEOTIDE SEQUENCE [LARGE SCALE GENOMIC DNA]</scope>
    <source>
        <strain evidence="6 8">YB392</strain>
    </source>
</reference>
<comment type="similarity">
    <text evidence="1">Belongs to the acetyltransferase family. GNAT subfamily.</text>
</comment>
<evidence type="ECO:0000256" key="1">
    <source>
        <dbReference type="ARBA" id="ARBA00009342"/>
    </source>
</evidence>
<dbReference type="RefSeq" id="XP_501131.1">
    <property type="nucleotide sequence ID" value="XM_501131.1"/>
</dbReference>
<dbReference type="PROSITE" id="PS51186">
    <property type="entry name" value="GNAT"/>
    <property type="match status" value="1"/>
</dbReference>
<reference evidence="5 7" key="1">
    <citation type="journal article" date="2016" name="PLoS ONE">
        <title>Sequence Assembly of Yarrowia lipolytica Strain W29/CLIB89 Shows Transposable Element Diversity.</title>
        <authorList>
            <person name="Magnan C."/>
            <person name="Yu J."/>
            <person name="Chang I."/>
            <person name="Jahn E."/>
            <person name="Kanomata Y."/>
            <person name="Wu J."/>
            <person name="Zeller M."/>
            <person name="Oakes M."/>
            <person name="Baldi P."/>
            <person name="Sandmeyer S."/>
        </authorList>
    </citation>
    <scope>NUCLEOTIDE SEQUENCE [LARGE SCALE GENOMIC DNA]</scope>
    <source>
        <strain evidence="5">CLIB89</strain>
        <strain evidence="7">CLIB89(W29)</strain>
    </source>
</reference>
<dbReference type="PANTHER" id="PTHR10545">
    <property type="entry name" value="DIAMINE N-ACETYLTRANSFERASE"/>
    <property type="match status" value="1"/>
</dbReference>
<evidence type="ECO:0000256" key="3">
    <source>
        <dbReference type="ARBA" id="ARBA00023315"/>
    </source>
</evidence>
<proteinExistence type="inferred from homology"/>
<dbReference type="OMA" id="VHFLYHR"/>
<evidence type="ECO:0000256" key="2">
    <source>
        <dbReference type="ARBA" id="ARBA00022679"/>
    </source>
</evidence>
<evidence type="ECO:0000259" key="4">
    <source>
        <dbReference type="PROSITE" id="PS51186"/>
    </source>
</evidence>
<dbReference type="Proteomes" id="UP000256601">
    <property type="component" value="Unassembled WGS sequence"/>
</dbReference>
<dbReference type="InterPro" id="IPR016181">
    <property type="entry name" value="Acyl_CoA_acyltransferase"/>
</dbReference>
<dbReference type="KEGG" id="yli:2906694"/>
<dbReference type="EMBL" id="KZ859016">
    <property type="protein sequence ID" value="RDW24905.1"/>
    <property type="molecule type" value="Genomic_DNA"/>
</dbReference>
<dbReference type="PANTHER" id="PTHR10545:SF29">
    <property type="entry name" value="GH14572P-RELATED"/>
    <property type="match status" value="1"/>
</dbReference>
<keyword evidence="3 6" id="KW-0012">Acyltransferase</keyword>
<dbReference type="eggNOG" id="KOG3216">
    <property type="taxonomic scope" value="Eukaryota"/>
</dbReference>